<protein>
    <submittedName>
        <fullName evidence="3">DUF1989 domain-containing protein</fullName>
    </submittedName>
</protein>
<keyword evidence="4" id="KW-1185">Reference proteome</keyword>
<comment type="caution">
    <text evidence="3">The sequence shown here is derived from an EMBL/GenBank/DDBJ whole genome shotgun (WGS) entry which is preliminary data.</text>
</comment>
<feature type="compositionally biased region" description="Polar residues" evidence="1">
    <location>
        <begin position="1"/>
        <end position="17"/>
    </location>
</feature>
<gene>
    <name evidence="3" type="ORF">O1R50_12450</name>
</gene>
<feature type="domain" description="DUF1989" evidence="2">
    <location>
        <begin position="60"/>
        <end position="227"/>
    </location>
</feature>
<dbReference type="NCBIfam" id="TIGR03425">
    <property type="entry name" value="urea_degr_2"/>
    <property type="match status" value="1"/>
</dbReference>
<dbReference type="PANTHER" id="PTHR31527">
    <property type="entry name" value="RE64534P"/>
    <property type="match status" value="1"/>
</dbReference>
<organism evidence="3 4">
    <name type="scientific">Glycomyces luteolus</name>
    <dbReference type="NCBI Taxonomy" id="2670330"/>
    <lineage>
        <taxon>Bacteria</taxon>
        <taxon>Bacillati</taxon>
        <taxon>Actinomycetota</taxon>
        <taxon>Actinomycetes</taxon>
        <taxon>Glycomycetales</taxon>
        <taxon>Glycomycetaceae</taxon>
        <taxon>Glycomyces</taxon>
    </lineage>
</organism>
<proteinExistence type="predicted"/>
<name>A0A9X3PKU8_9ACTN</name>
<reference evidence="3" key="1">
    <citation type="submission" date="2022-12" db="EMBL/GenBank/DDBJ databases">
        <title>Gycomyces niveus sp.nov.,a novel actinomycete isolated from soil in Shouguan.</title>
        <authorList>
            <person name="Yang X."/>
        </authorList>
    </citation>
    <scope>NUCLEOTIDE SEQUENCE</scope>
    <source>
        <strain evidence="3">NEAU-A15</strain>
    </source>
</reference>
<evidence type="ECO:0000259" key="2">
    <source>
        <dbReference type="Pfam" id="PF09347"/>
    </source>
</evidence>
<dbReference type="InterPro" id="IPR017792">
    <property type="entry name" value="UAAP1"/>
</dbReference>
<dbReference type="AlphaFoldDB" id="A0A9X3PKU8"/>
<dbReference type="RefSeq" id="WP_270110374.1">
    <property type="nucleotide sequence ID" value="NZ_JAPZVP010000008.1"/>
</dbReference>
<dbReference type="InterPro" id="IPR018959">
    <property type="entry name" value="DUF1989"/>
</dbReference>
<evidence type="ECO:0000313" key="3">
    <source>
        <dbReference type="EMBL" id="MDA1360440.1"/>
    </source>
</evidence>
<dbReference type="Pfam" id="PF09347">
    <property type="entry name" value="DUF1989"/>
    <property type="match status" value="1"/>
</dbReference>
<evidence type="ECO:0000256" key="1">
    <source>
        <dbReference type="SAM" id="MobiDB-lite"/>
    </source>
</evidence>
<dbReference type="PANTHER" id="PTHR31527:SF0">
    <property type="entry name" value="RE64534P"/>
    <property type="match status" value="1"/>
</dbReference>
<dbReference type="EMBL" id="JAPZVP010000008">
    <property type="protein sequence ID" value="MDA1360440.1"/>
    <property type="molecule type" value="Genomic_DNA"/>
</dbReference>
<feature type="region of interest" description="Disordered" evidence="1">
    <location>
        <begin position="1"/>
        <end position="24"/>
    </location>
</feature>
<dbReference type="Proteomes" id="UP001146067">
    <property type="component" value="Unassembled WGS sequence"/>
</dbReference>
<sequence length="286" mass="30466">MTETPEPQAEPSATGSTYAARDHARAQEAAAAATERAWVPAADYPRTPQYLDPEQLLWAETVGGGGYAHQVIAPGTVLEITDLHGDACVHLALAWATAPWERLCVPDTVKVQWNAYLGQGSLLLSDQGRALASLVLDESGRHDAFCGAPSAAQHKERYGDGTPWGPTPAARELLKLAAAKHDLTARDLPQTIALFKGLKADGEGRLHWLGGAGPGRRVRLLAEAPLLVMLANAPHALDPREDYTATPVRVLAWRERPTGPGDARWDATPEGRRALANTAARIGAAA</sequence>
<evidence type="ECO:0000313" key="4">
    <source>
        <dbReference type="Proteomes" id="UP001146067"/>
    </source>
</evidence>
<accession>A0A9X3PKU8</accession>